<dbReference type="InterPro" id="IPR035595">
    <property type="entry name" value="UDP_glycos_trans_CS"/>
</dbReference>
<dbReference type="EC" id="2.4.1.-" evidence="5"/>
<evidence type="ECO:0000256" key="2">
    <source>
        <dbReference type="ARBA" id="ARBA00022676"/>
    </source>
</evidence>
<evidence type="ECO:0000256" key="4">
    <source>
        <dbReference type="RuleBase" id="RU003718"/>
    </source>
</evidence>
<sequence>MQIMKPHVALLASPGMGHVIPVLELAKRLTNHHNLHVTVFVVSSDQNTSVEQLSQLVINSPNEKLLHDVVLLRSDPDMSCLVDPDASIVTKILVMMRVCLPSLRSNISSMKFRPTALIVDLFGTEAMAVADEFEMLKYVFITTNAWYVATSIYTPTVEENVLDDHTNRKLPLKIPGCMPVRFEDTIEPFLYRNDPVFKWYLSLGMDMTKADGVLVNTWEDLESKSLEALRDTKMLGHIAKAPVYPIGPLARPVGPPPVLGNDDVLDWLDKQPAESVIYVSFGSGGTLSSKQMIELGWGLEMSQQRFIWVVRPPSDSDASGSYLTAEKGPAGFSDYLPDGFVDRTHNVGLIVPMWAPQAQILGHPSVGGFLSHSGWNSTLESIMNGVPMIVWPLYAEQKMNAAMLTEEFGVAVRSKEWPSSEMIVERDEIEMMVRRIMVDNEGGEMRYRVKQLKISALKASSQGGSSYNSLSRLAIECESSLQCLKVKAQGG</sequence>
<dbReference type="Gene3D" id="3.40.50.2000">
    <property type="entry name" value="Glycogen Phosphorylase B"/>
    <property type="match status" value="2"/>
</dbReference>
<dbReference type="PANTHER" id="PTHR48046">
    <property type="entry name" value="UDP-GLYCOSYLTRANSFERASE 72E1"/>
    <property type="match status" value="1"/>
</dbReference>
<dbReference type="EMBL" id="VAHF01000006">
    <property type="protein sequence ID" value="TXG59586.1"/>
    <property type="molecule type" value="Genomic_DNA"/>
</dbReference>
<dbReference type="SUPFAM" id="SSF53756">
    <property type="entry name" value="UDP-Glycosyltransferase/glycogen phosphorylase"/>
    <property type="match status" value="1"/>
</dbReference>
<dbReference type="FunFam" id="3.40.50.2000:FF:000051">
    <property type="entry name" value="Glycosyltransferase"/>
    <property type="match status" value="1"/>
</dbReference>
<keyword evidence="2 4" id="KW-0328">Glycosyltransferase</keyword>
<evidence type="ECO:0000256" key="3">
    <source>
        <dbReference type="ARBA" id="ARBA00022679"/>
    </source>
</evidence>
<dbReference type="Proteomes" id="UP000323000">
    <property type="component" value="Chromosome 6"/>
</dbReference>
<evidence type="ECO:0000313" key="7">
    <source>
        <dbReference type="Proteomes" id="UP000323000"/>
    </source>
</evidence>
<gene>
    <name evidence="6" type="ORF">EZV62_014159</name>
</gene>
<dbReference type="PANTHER" id="PTHR48046:SF7">
    <property type="entry name" value="UDP-GLYCOSYLTRANSFERASE 72E1"/>
    <property type="match status" value="1"/>
</dbReference>
<dbReference type="CDD" id="cd03784">
    <property type="entry name" value="GT1_Gtf-like"/>
    <property type="match status" value="1"/>
</dbReference>
<evidence type="ECO:0000313" key="6">
    <source>
        <dbReference type="EMBL" id="TXG59586.1"/>
    </source>
</evidence>
<accession>A0A5C7HTF3</accession>
<name>A0A5C7HTF3_9ROSI</name>
<proteinExistence type="inferred from homology"/>
<dbReference type="GO" id="GO:0047209">
    <property type="term" value="F:coniferyl-alcohol glucosyltransferase activity"/>
    <property type="evidence" value="ECO:0007669"/>
    <property type="project" value="TreeGrafter"/>
</dbReference>
<dbReference type="PROSITE" id="PS00375">
    <property type="entry name" value="UDPGT"/>
    <property type="match status" value="1"/>
</dbReference>
<protein>
    <recommendedName>
        <fullName evidence="5">Glycosyltransferase</fullName>
        <ecNumber evidence="5">2.4.1.-</ecNumber>
    </recommendedName>
</protein>
<organism evidence="6 7">
    <name type="scientific">Acer yangbiense</name>
    <dbReference type="NCBI Taxonomy" id="1000413"/>
    <lineage>
        <taxon>Eukaryota</taxon>
        <taxon>Viridiplantae</taxon>
        <taxon>Streptophyta</taxon>
        <taxon>Embryophyta</taxon>
        <taxon>Tracheophyta</taxon>
        <taxon>Spermatophyta</taxon>
        <taxon>Magnoliopsida</taxon>
        <taxon>eudicotyledons</taxon>
        <taxon>Gunneridae</taxon>
        <taxon>Pentapetalae</taxon>
        <taxon>rosids</taxon>
        <taxon>malvids</taxon>
        <taxon>Sapindales</taxon>
        <taxon>Sapindaceae</taxon>
        <taxon>Hippocastanoideae</taxon>
        <taxon>Acereae</taxon>
        <taxon>Acer</taxon>
    </lineage>
</organism>
<evidence type="ECO:0000256" key="5">
    <source>
        <dbReference type="RuleBase" id="RU362057"/>
    </source>
</evidence>
<dbReference type="OrthoDB" id="5835829at2759"/>
<comment type="caution">
    <text evidence="6">The sequence shown here is derived from an EMBL/GenBank/DDBJ whole genome shotgun (WGS) entry which is preliminary data.</text>
</comment>
<comment type="similarity">
    <text evidence="1 4">Belongs to the UDP-glycosyltransferase family.</text>
</comment>
<dbReference type="InterPro" id="IPR002213">
    <property type="entry name" value="UDP_glucos_trans"/>
</dbReference>
<keyword evidence="3 4" id="KW-0808">Transferase</keyword>
<dbReference type="AlphaFoldDB" id="A0A5C7HTF3"/>
<dbReference type="Pfam" id="PF00201">
    <property type="entry name" value="UDPGT"/>
    <property type="match status" value="1"/>
</dbReference>
<reference evidence="7" key="1">
    <citation type="journal article" date="2019" name="Gigascience">
        <title>De novo genome assembly of the endangered Acer yangbiense, a plant species with extremely small populations endemic to Yunnan Province, China.</title>
        <authorList>
            <person name="Yang J."/>
            <person name="Wariss H.M."/>
            <person name="Tao L."/>
            <person name="Zhang R."/>
            <person name="Yun Q."/>
            <person name="Hollingsworth P."/>
            <person name="Dao Z."/>
            <person name="Luo G."/>
            <person name="Guo H."/>
            <person name="Ma Y."/>
            <person name="Sun W."/>
        </authorList>
    </citation>
    <scope>NUCLEOTIDE SEQUENCE [LARGE SCALE GENOMIC DNA]</scope>
    <source>
        <strain evidence="7">cv. Malutang</strain>
    </source>
</reference>
<keyword evidence="7" id="KW-1185">Reference proteome</keyword>
<evidence type="ECO:0000256" key="1">
    <source>
        <dbReference type="ARBA" id="ARBA00009995"/>
    </source>
</evidence>